<dbReference type="RefSeq" id="WP_249867103.1">
    <property type="nucleotide sequence ID" value="NZ_JAMGBC010000001.1"/>
</dbReference>
<dbReference type="SUPFAM" id="SSF53213">
    <property type="entry name" value="LigB-like"/>
    <property type="match status" value="1"/>
</dbReference>
<dbReference type="InterPro" id="IPR004183">
    <property type="entry name" value="Xdiol_dOase_suB"/>
</dbReference>
<evidence type="ECO:0000313" key="2">
    <source>
        <dbReference type="EMBL" id="MCL6678133.1"/>
    </source>
</evidence>
<keyword evidence="2" id="KW-0223">Dioxygenase</keyword>
<dbReference type="Gene3D" id="3.40.830.10">
    <property type="entry name" value="LigB-like"/>
    <property type="match status" value="1"/>
</dbReference>
<accession>A0ABT0RD09</accession>
<proteinExistence type="predicted"/>
<dbReference type="Pfam" id="PF02900">
    <property type="entry name" value="LigB"/>
    <property type="match status" value="1"/>
</dbReference>
<dbReference type="CDD" id="cd07359">
    <property type="entry name" value="PCA_45_Doxase_B_like"/>
    <property type="match status" value="1"/>
</dbReference>
<keyword evidence="2" id="KW-0560">Oxidoreductase</keyword>
<comment type="caution">
    <text evidence="2">The sequence shown here is derived from an EMBL/GenBank/DDBJ whole genome shotgun (WGS) entry which is preliminary data.</text>
</comment>
<name>A0ABT0RD09_9SPHN</name>
<evidence type="ECO:0000259" key="1">
    <source>
        <dbReference type="Pfam" id="PF02900"/>
    </source>
</evidence>
<reference evidence="2" key="1">
    <citation type="submission" date="2022-05" db="EMBL/GenBank/DDBJ databases">
        <authorList>
            <person name="Jo J.-H."/>
            <person name="Im W.-T."/>
        </authorList>
    </citation>
    <scope>NUCLEOTIDE SEQUENCE</scope>
    <source>
        <strain evidence="2">RG327</strain>
    </source>
</reference>
<feature type="domain" description="Extradiol ring-cleavage dioxygenase class III enzyme subunit B" evidence="1">
    <location>
        <begin position="8"/>
        <end position="253"/>
    </location>
</feature>
<dbReference type="GO" id="GO:0051213">
    <property type="term" value="F:dioxygenase activity"/>
    <property type="evidence" value="ECO:0007669"/>
    <property type="project" value="UniProtKB-KW"/>
</dbReference>
<dbReference type="Proteomes" id="UP001165343">
    <property type="component" value="Unassembled WGS sequence"/>
</dbReference>
<evidence type="ECO:0000313" key="3">
    <source>
        <dbReference type="Proteomes" id="UP001165343"/>
    </source>
</evidence>
<keyword evidence="3" id="KW-1185">Reference proteome</keyword>
<organism evidence="2 3">
    <name type="scientific">Sphingomonas anseongensis</name>
    <dbReference type="NCBI Taxonomy" id="2908207"/>
    <lineage>
        <taxon>Bacteria</taxon>
        <taxon>Pseudomonadati</taxon>
        <taxon>Pseudomonadota</taxon>
        <taxon>Alphaproteobacteria</taxon>
        <taxon>Sphingomonadales</taxon>
        <taxon>Sphingomonadaceae</taxon>
        <taxon>Sphingomonas</taxon>
    </lineage>
</organism>
<protein>
    <submittedName>
        <fullName evidence="2">Extradiol ring-cleavage dioxygenase</fullName>
    </submittedName>
</protein>
<dbReference type="EMBL" id="JAMGBC010000001">
    <property type="protein sequence ID" value="MCL6678133.1"/>
    <property type="molecule type" value="Genomic_DNA"/>
</dbReference>
<sequence length="281" mass="31022">MSLVFAGIMSHGPGMRARADRADPAVRDPFFATLDRLRATLEESRPDAIIVIAAEHFANFFMNNMPAYGIGMAEDYEGPIEDPEWLKIERRRIPGNPDLSRRIIAKVMERVDVAYAEEWKFDHGIMVPLSFLTPRFDLPVIPANINCQGPPLTPLLRAYEFGRAIRAACDAVPERIALIGTGGISHWPATPNSGKINEEWDREFLSRWTRNDRDALTAYTDEETLRDAGQGGFEIRTLIAVAGACEGRSGEIWFCEPIPIFATSGFAGVMDVGQAAAAKAA</sequence>
<gene>
    <name evidence="2" type="ORF">LZ519_02190</name>
</gene>